<dbReference type="PANTHER" id="PTHR30582">
    <property type="entry name" value="L,D-TRANSPEPTIDASE"/>
    <property type="match status" value="1"/>
</dbReference>
<accession>A0A1U7IPS2</accession>
<dbReference type="GO" id="GO:0018104">
    <property type="term" value="P:peptidoglycan-protein cross-linking"/>
    <property type="evidence" value="ECO:0007669"/>
    <property type="project" value="TreeGrafter"/>
</dbReference>
<dbReference type="Pfam" id="PF03734">
    <property type="entry name" value="YkuD"/>
    <property type="match status" value="1"/>
</dbReference>
<dbReference type="SUPFAM" id="SSF141523">
    <property type="entry name" value="L,D-transpeptidase catalytic domain-like"/>
    <property type="match status" value="1"/>
</dbReference>
<evidence type="ECO:0000313" key="8">
    <source>
        <dbReference type="EMBL" id="OKH39324.1"/>
    </source>
</evidence>
<dbReference type="GO" id="GO:0071555">
    <property type="term" value="P:cell wall organization"/>
    <property type="evidence" value="ECO:0007669"/>
    <property type="project" value="UniProtKB-UniRule"/>
</dbReference>
<dbReference type="RefSeq" id="WP_073592578.1">
    <property type="nucleotide sequence ID" value="NZ_MRCE01000005.1"/>
</dbReference>
<feature type="active site" description="Proton donor/acceptor" evidence="6">
    <location>
        <position position="130"/>
    </location>
</feature>
<keyword evidence="5 6" id="KW-0961">Cell wall biogenesis/degradation</keyword>
<dbReference type="UniPathway" id="UPA00219"/>
<evidence type="ECO:0000256" key="4">
    <source>
        <dbReference type="ARBA" id="ARBA00022984"/>
    </source>
</evidence>
<dbReference type="CDD" id="cd16913">
    <property type="entry name" value="YkuD_like"/>
    <property type="match status" value="1"/>
</dbReference>
<dbReference type="GO" id="GO:0016740">
    <property type="term" value="F:transferase activity"/>
    <property type="evidence" value="ECO:0007669"/>
    <property type="project" value="UniProtKB-KW"/>
</dbReference>
<dbReference type="InterPro" id="IPR038063">
    <property type="entry name" value="Transpep_catalytic_dom"/>
</dbReference>
<evidence type="ECO:0000313" key="9">
    <source>
        <dbReference type="Proteomes" id="UP000185860"/>
    </source>
</evidence>
<dbReference type="AlphaFoldDB" id="A0A1U7IPS2"/>
<dbReference type="GO" id="GO:0005576">
    <property type="term" value="C:extracellular region"/>
    <property type="evidence" value="ECO:0007669"/>
    <property type="project" value="TreeGrafter"/>
</dbReference>
<name>A0A1U7IPS2_9CYAN</name>
<dbReference type="EMBL" id="MRCE01000005">
    <property type="protein sequence ID" value="OKH39324.1"/>
    <property type="molecule type" value="Genomic_DNA"/>
</dbReference>
<dbReference type="PROSITE" id="PS52029">
    <property type="entry name" value="LD_TPASE"/>
    <property type="match status" value="1"/>
</dbReference>
<keyword evidence="4 6" id="KW-0573">Peptidoglycan synthesis</keyword>
<evidence type="ECO:0000259" key="7">
    <source>
        <dbReference type="PROSITE" id="PS52029"/>
    </source>
</evidence>
<evidence type="ECO:0000256" key="3">
    <source>
        <dbReference type="ARBA" id="ARBA00022960"/>
    </source>
</evidence>
<feature type="active site" description="Nucleophile" evidence="6">
    <location>
        <position position="146"/>
    </location>
</feature>
<feature type="domain" description="L,D-TPase catalytic" evidence="7">
    <location>
        <begin position="57"/>
        <end position="170"/>
    </location>
</feature>
<dbReference type="InterPro" id="IPR050979">
    <property type="entry name" value="LD-transpeptidase"/>
</dbReference>
<keyword evidence="2" id="KW-0808">Transferase</keyword>
<reference evidence="8 9" key="1">
    <citation type="submission" date="2016-11" db="EMBL/GenBank/DDBJ databases">
        <title>Draft Genome Sequences of Nine Cyanobacterial Strains from Diverse Habitats.</title>
        <authorList>
            <person name="Zhu T."/>
            <person name="Hou S."/>
            <person name="Lu X."/>
            <person name="Hess W.R."/>
        </authorList>
    </citation>
    <scope>NUCLEOTIDE SEQUENCE [LARGE SCALE GENOMIC DNA]</scope>
    <source>
        <strain evidence="8 9">IAM M-71</strain>
    </source>
</reference>
<dbReference type="PANTHER" id="PTHR30582:SF2">
    <property type="entry name" value="L,D-TRANSPEPTIDASE YCIB-RELATED"/>
    <property type="match status" value="1"/>
</dbReference>
<dbReference type="Proteomes" id="UP000185860">
    <property type="component" value="Unassembled WGS sequence"/>
</dbReference>
<dbReference type="OrthoDB" id="463216at2"/>
<dbReference type="STRING" id="454136.NIES2119_06165"/>
<protein>
    <recommendedName>
        <fullName evidence="7">L,D-TPase catalytic domain-containing protein</fullName>
    </recommendedName>
</protein>
<comment type="pathway">
    <text evidence="1 6">Cell wall biogenesis; peptidoglycan biosynthesis.</text>
</comment>
<organism evidence="8 9">
    <name type="scientific">[Phormidium ambiguum] IAM M-71</name>
    <dbReference type="NCBI Taxonomy" id="454136"/>
    <lineage>
        <taxon>Bacteria</taxon>
        <taxon>Bacillati</taxon>
        <taxon>Cyanobacteriota</taxon>
        <taxon>Cyanophyceae</taxon>
        <taxon>Oscillatoriophycideae</taxon>
        <taxon>Aerosakkonematales</taxon>
        <taxon>Aerosakkonemataceae</taxon>
        <taxon>Floridanema</taxon>
    </lineage>
</organism>
<dbReference type="InterPro" id="IPR005490">
    <property type="entry name" value="LD_TPept_cat_dom"/>
</dbReference>
<dbReference type="GO" id="GO:0008360">
    <property type="term" value="P:regulation of cell shape"/>
    <property type="evidence" value="ECO:0007669"/>
    <property type="project" value="UniProtKB-UniRule"/>
</dbReference>
<gene>
    <name evidence="8" type="ORF">NIES2119_06165</name>
</gene>
<dbReference type="Gene3D" id="2.40.440.10">
    <property type="entry name" value="L,D-transpeptidase catalytic domain-like"/>
    <property type="match status" value="1"/>
</dbReference>
<evidence type="ECO:0000256" key="1">
    <source>
        <dbReference type="ARBA" id="ARBA00004752"/>
    </source>
</evidence>
<dbReference type="GO" id="GO:0071972">
    <property type="term" value="F:peptidoglycan L,D-transpeptidase activity"/>
    <property type="evidence" value="ECO:0007669"/>
    <property type="project" value="TreeGrafter"/>
</dbReference>
<evidence type="ECO:0000256" key="5">
    <source>
        <dbReference type="ARBA" id="ARBA00023316"/>
    </source>
</evidence>
<evidence type="ECO:0000256" key="2">
    <source>
        <dbReference type="ARBA" id="ARBA00022679"/>
    </source>
</evidence>
<comment type="caution">
    <text evidence="8">The sequence shown here is derived from an EMBL/GenBank/DDBJ whole genome shotgun (WGS) entry which is preliminary data.</text>
</comment>
<keyword evidence="3 6" id="KW-0133">Cell shape</keyword>
<sequence length="171" mass="19063">MNQTLSSIWVRYFGALLVSALISFTGQPAWSNTSAARTTQADLIANKILELQETEQRWIQIDLSNQRLVAWEGTKPVYAVIISSGKTATPTVLGTFAVQTKHRTTRMTGPGYDVPNVPHTMYFHRGYAIHGAYWHNRFGTPVSHGCVNVAPNHAEWLFKWATVGTPVVVHE</sequence>
<evidence type="ECO:0000256" key="6">
    <source>
        <dbReference type="PROSITE-ProRule" id="PRU01373"/>
    </source>
</evidence>
<proteinExistence type="predicted"/>